<comment type="similarity">
    <text evidence="5">Belongs to the RimM family.</text>
</comment>
<keyword evidence="3 5" id="KW-0698">rRNA processing</keyword>
<dbReference type="HAMAP" id="MF_00014">
    <property type="entry name" value="Ribosome_mat_RimM"/>
    <property type="match status" value="1"/>
</dbReference>
<dbReference type="PANTHER" id="PTHR33692">
    <property type="entry name" value="RIBOSOME MATURATION FACTOR RIMM"/>
    <property type="match status" value="1"/>
</dbReference>
<evidence type="ECO:0000256" key="4">
    <source>
        <dbReference type="ARBA" id="ARBA00023186"/>
    </source>
</evidence>
<dbReference type="InterPro" id="IPR056792">
    <property type="entry name" value="PRC_RimM"/>
</dbReference>
<evidence type="ECO:0000259" key="6">
    <source>
        <dbReference type="Pfam" id="PF01782"/>
    </source>
</evidence>
<dbReference type="InterPro" id="IPR009000">
    <property type="entry name" value="Transl_B-barrel_sf"/>
</dbReference>
<dbReference type="NCBIfam" id="TIGR02273">
    <property type="entry name" value="16S_RimM"/>
    <property type="match status" value="1"/>
</dbReference>
<evidence type="ECO:0000256" key="5">
    <source>
        <dbReference type="HAMAP-Rule" id="MF_00014"/>
    </source>
</evidence>
<dbReference type="SUPFAM" id="SSF50447">
    <property type="entry name" value="Translation proteins"/>
    <property type="match status" value="1"/>
</dbReference>
<feature type="domain" description="RimM N-terminal" evidence="6">
    <location>
        <begin position="14"/>
        <end position="94"/>
    </location>
</feature>
<comment type="caution">
    <text evidence="8">The sequence shown here is derived from an EMBL/GenBank/DDBJ whole genome shotgun (WGS) entry which is preliminary data.</text>
</comment>
<comment type="subcellular location">
    <subcellularLocation>
        <location evidence="5">Cytoplasm</location>
    </subcellularLocation>
</comment>
<dbReference type="InterPro" id="IPR011033">
    <property type="entry name" value="PRC_barrel-like_sf"/>
</dbReference>
<dbReference type="Gene3D" id="2.40.30.60">
    <property type="entry name" value="RimM"/>
    <property type="match status" value="1"/>
</dbReference>
<comment type="domain">
    <text evidence="5">The PRC barrel domain binds ribosomal protein uS19.</text>
</comment>
<evidence type="ECO:0000259" key="7">
    <source>
        <dbReference type="Pfam" id="PF24986"/>
    </source>
</evidence>
<dbReference type="InterPro" id="IPR011961">
    <property type="entry name" value="RimM"/>
</dbReference>
<evidence type="ECO:0000256" key="2">
    <source>
        <dbReference type="ARBA" id="ARBA00022517"/>
    </source>
</evidence>
<dbReference type="Pfam" id="PF01782">
    <property type="entry name" value="RimM"/>
    <property type="match status" value="1"/>
</dbReference>
<dbReference type="PANTHER" id="PTHR33692:SF1">
    <property type="entry name" value="RIBOSOME MATURATION FACTOR RIMM"/>
    <property type="match status" value="1"/>
</dbReference>
<dbReference type="SUPFAM" id="SSF50346">
    <property type="entry name" value="PRC-barrel domain"/>
    <property type="match status" value="1"/>
</dbReference>
<dbReference type="EMBL" id="JBDKXB010000007">
    <property type="protein sequence ID" value="MEY6432212.1"/>
    <property type="molecule type" value="Genomic_DNA"/>
</dbReference>
<evidence type="ECO:0000256" key="1">
    <source>
        <dbReference type="ARBA" id="ARBA00022490"/>
    </source>
</evidence>
<evidence type="ECO:0000313" key="9">
    <source>
        <dbReference type="Proteomes" id="UP001564408"/>
    </source>
</evidence>
<gene>
    <name evidence="5 8" type="primary">rimM</name>
    <name evidence="8" type="ORF">ABC977_07280</name>
</gene>
<feature type="domain" description="Ribosome maturation factor RimM PRC barrel" evidence="7">
    <location>
        <begin position="105"/>
        <end position="170"/>
    </location>
</feature>
<protein>
    <recommendedName>
        <fullName evidence="5">Ribosome maturation factor RimM</fullName>
    </recommendedName>
</protein>
<organism evidence="8 9">
    <name type="scientific">Thioalkalicoccus limnaeus</name>
    <dbReference type="NCBI Taxonomy" id="120681"/>
    <lineage>
        <taxon>Bacteria</taxon>
        <taxon>Pseudomonadati</taxon>
        <taxon>Pseudomonadota</taxon>
        <taxon>Gammaproteobacteria</taxon>
        <taxon>Chromatiales</taxon>
        <taxon>Chromatiaceae</taxon>
        <taxon>Thioalkalicoccus</taxon>
    </lineage>
</organism>
<proteinExistence type="inferred from homology"/>
<reference evidence="8 9" key="1">
    <citation type="submission" date="2024-05" db="EMBL/GenBank/DDBJ databases">
        <title>Genome Sequence and Characterization of the New Strain Purple Sulfur Bacterium of Genus Thioalkalicoccus.</title>
        <authorList>
            <person name="Bryantseva I.A."/>
            <person name="Kyndt J.A."/>
            <person name="Imhoff J.F."/>
        </authorList>
    </citation>
    <scope>NUCLEOTIDE SEQUENCE [LARGE SCALE GENOMIC DNA]</scope>
    <source>
        <strain evidence="8 9">Um2</strain>
    </source>
</reference>
<accession>A0ABV4BCI0</accession>
<dbReference type="Gene3D" id="2.30.30.240">
    <property type="entry name" value="PRC-barrel domain"/>
    <property type="match status" value="1"/>
</dbReference>
<dbReference type="InterPro" id="IPR002676">
    <property type="entry name" value="RimM_N"/>
</dbReference>
<evidence type="ECO:0000256" key="3">
    <source>
        <dbReference type="ARBA" id="ARBA00022552"/>
    </source>
</evidence>
<keyword evidence="2 5" id="KW-0690">Ribosome biogenesis</keyword>
<dbReference type="InterPro" id="IPR036976">
    <property type="entry name" value="RimM_N_sf"/>
</dbReference>
<sequence>MAVPPGRAGERLIVVGRVAGLFGVQGWIKVFSETDPRENILRYDPWVVGSAEESFRVIEGRRHGKGLIARLAGCEDRDQAAALVGREIAVRRDQLPPPQPDEFYWVDLEGLAVVHVSGQSLGRVERLFPTGANDVIVVHGERERLVPFVWGDVVKDVDFDAGEILVDWDPDF</sequence>
<keyword evidence="9" id="KW-1185">Reference proteome</keyword>
<comment type="subunit">
    <text evidence="5">Binds ribosomal protein uS19.</text>
</comment>
<keyword evidence="4 5" id="KW-0143">Chaperone</keyword>
<dbReference type="Pfam" id="PF24986">
    <property type="entry name" value="PRC_RimM"/>
    <property type="match status" value="1"/>
</dbReference>
<keyword evidence="1 5" id="KW-0963">Cytoplasm</keyword>
<evidence type="ECO:0000313" key="8">
    <source>
        <dbReference type="EMBL" id="MEY6432212.1"/>
    </source>
</evidence>
<comment type="function">
    <text evidence="5">An accessory protein needed during the final step in the assembly of 30S ribosomal subunit, possibly for assembly of the head region. Essential for efficient processing of 16S rRNA. May be needed both before and after RbfA during the maturation of 16S rRNA. It has affinity for free ribosomal 30S subunits but not for 70S ribosomes.</text>
</comment>
<dbReference type="Proteomes" id="UP001564408">
    <property type="component" value="Unassembled WGS sequence"/>
</dbReference>
<name>A0ABV4BCI0_9GAMM</name>